<dbReference type="AlphaFoldDB" id="A0A8H5ZPE4"/>
<name>A0A8H5ZPE4_COCSA</name>
<feature type="region of interest" description="Disordered" evidence="1">
    <location>
        <begin position="56"/>
        <end position="75"/>
    </location>
</feature>
<proteinExistence type="predicted"/>
<feature type="region of interest" description="Disordered" evidence="1">
    <location>
        <begin position="206"/>
        <end position="257"/>
    </location>
</feature>
<gene>
    <name evidence="2" type="ORF">GGP41_008162</name>
</gene>
<dbReference type="EMBL" id="WNKQ01000003">
    <property type="protein sequence ID" value="KAF5852745.1"/>
    <property type="molecule type" value="Genomic_DNA"/>
</dbReference>
<evidence type="ECO:0000313" key="3">
    <source>
        <dbReference type="Proteomes" id="UP000624244"/>
    </source>
</evidence>
<feature type="region of interest" description="Disordered" evidence="1">
    <location>
        <begin position="139"/>
        <end position="171"/>
    </location>
</feature>
<sequence length="385" mass="42738">MNDDINDTTIATMSEDIADDSTDHMAKSKRKSHILLWAKKLGSCLTKCHPRRKKKASCLDTGEPTPPPHRASITNHMPRHTLSIRRSRSTTGKTGTMNSKTTSISTNWALPSQGKLQPITRHNLRREKTIRLVNASVSSLVGGRPSSRSAKSPIRSPGYTPRESDIPETPIQKTRGYLRGAGEEPLPGPRSVLSWLDSFQAQQVFHRDSPRSPTLRNDSAADLTARPGARHPNPTDNLCSPTSPSVNSTASPHGKMSTGAQICYPPSIHSHVALNTMLTESVKGWEQDWDKPLQHRVGSSKGLWRTASQRLLIKNKDSIRRLNAEKAKKNKSVDLKDVEDRPIPQMKSIESIQEMVEEERRADEEWSGTWKAFDRAYGRAGTIAG</sequence>
<organism evidence="2 3">
    <name type="scientific">Cochliobolus sativus</name>
    <name type="common">Common root rot and spot blotch fungus</name>
    <name type="synonym">Bipolaris sorokiniana</name>
    <dbReference type="NCBI Taxonomy" id="45130"/>
    <lineage>
        <taxon>Eukaryota</taxon>
        <taxon>Fungi</taxon>
        <taxon>Dikarya</taxon>
        <taxon>Ascomycota</taxon>
        <taxon>Pezizomycotina</taxon>
        <taxon>Dothideomycetes</taxon>
        <taxon>Pleosporomycetidae</taxon>
        <taxon>Pleosporales</taxon>
        <taxon>Pleosporineae</taxon>
        <taxon>Pleosporaceae</taxon>
        <taxon>Bipolaris</taxon>
    </lineage>
</organism>
<protein>
    <submittedName>
        <fullName evidence="2">Uncharacterized protein</fullName>
    </submittedName>
</protein>
<reference evidence="2" key="1">
    <citation type="submission" date="2019-11" db="EMBL/GenBank/DDBJ databases">
        <title>Bipolaris sorokiniana Genome sequencing.</title>
        <authorList>
            <person name="Wang H."/>
        </authorList>
    </citation>
    <scope>NUCLEOTIDE SEQUENCE</scope>
</reference>
<accession>A0A8H5ZPE4</accession>
<evidence type="ECO:0000256" key="1">
    <source>
        <dbReference type="SAM" id="MobiDB-lite"/>
    </source>
</evidence>
<dbReference type="Proteomes" id="UP000624244">
    <property type="component" value="Unassembled WGS sequence"/>
</dbReference>
<feature type="compositionally biased region" description="Polar residues" evidence="1">
    <location>
        <begin position="234"/>
        <end position="251"/>
    </location>
</feature>
<evidence type="ECO:0000313" key="2">
    <source>
        <dbReference type="EMBL" id="KAF5852745.1"/>
    </source>
</evidence>
<comment type="caution">
    <text evidence="2">The sequence shown here is derived from an EMBL/GenBank/DDBJ whole genome shotgun (WGS) entry which is preliminary data.</text>
</comment>